<organism evidence="2 3">
    <name type="scientific">Actinacidiphila alni</name>
    <dbReference type="NCBI Taxonomy" id="380248"/>
    <lineage>
        <taxon>Bacteria</taxon>
        <taxon>Bacillati</taxon>
        <taxon>Actinomycetota</taxon>
        <taxon>Actinomycetes</taxon>
        <taxon>Kitasatosporales</taxon>
        <taxon>Streptomycetaceae</taxon>
        <taxon>Actinacidiphila</taxon>
    </lineage>
</organism>
<dbReference type="EMBL" id="FONG01000027">
    <property type="protein sequence ID" value="SFF75760.1"/>
    <property type="molecule type" value="Genomic_DNA"/>
</dbReference>
<dbReference type="SUPFAM" id="SSF53474">
    <property type="entry name" value="alpha/beta-Hydrolases"/>
    <property type="match status" value="1"/>
</dbReference>
<dbReference type="Pfam" id="PF12697">
    <property type="entry name" value="Abhydrolase_6"/>
    <property type="match status" value="1"/>
</dbReference>
<name>A0A1I2LBB9_9ACTN</name>
<accession>A0A1I2LBB9</accession>
<dbReference type="Proteomes" id="UP000199323">
    <property type="component" value="Unassembled WGS sequence"/>
</dbReference>
<proteinExistence type="predicted"/>
<dbReference type="GO" id="GO:0003824">
    <property type="term" value="F:catalytic activity"/>
    <property type="evidence" value="ECO:0007669"/>
    <property type="project" value="UniProtKB-ARBA"/>
</dbReference>
<dbReference type="PANTHER" id="PTHR37017:SF11">
    <property type="entry name" value="ESTERASE_LIPASE_THIOESTERASE DOMAIN-CONTAINING PROTEIN"/>
    <property type="match status" value="1"/>
</dbReference>
<dbReference type="AlphaFoldDB" id="A0A1I2LBB9"/>
<evidence type="ECO:0000313" key="3">
    <source>
        <dbReference type="Proteomes" id="UP000199323"/>
    </source>
</evidence>
<dbReference type="InterPro" id="IPR029058">
    <property type="entry name" value="AB_hydrolase_fold"/>
</dbReference>
<dbReference type="STRING" id="380248.SAMN05216251_12788"/>
<dbReference type="InterPro" id="IPR052897">
    <property type="entry name" value="Sec-Metab_Biosynth_Hydrolase"/>
</dbReference>
<keyword evidence="3" id="KW-1185">Reference proteome</keyword>
<sequence length="238" mass="24899">MTNTLPTAVLIHGALTDASVWHDVIARLTQQSIPVFAPALPMRSFDGDVAYVRAALDTLDGPLVVAAHSYAGSVISAPAALTEAVRALVFVAAFQPAAGESSGELNGKFPGTQLVPENLMVRRYPGGNEVYLAVDRFAEVYAADVEPTHAAVMAAAQHPFDPATLDGTFAEPATWTNLPSWAVVSTSDVSIPTEALRFMARRAGSTVVEIDSSHAVPVAHPDAVADAIEAAVISLTSR</sequence>
<dbReference type="Gene3D" id="3.40.50.1820">
    <property type="entry name" value="alpha/beta hydrolase"/>
    <property type="match status" value="1"/>
</dbReference>
<protein>
    <submittedName>
        <fullName evidence="2">Pimeloyl-ACP methyl ester carboxylesterase</fullName>
    </submittedName>
</protein>
<gene>
    <name evidence="2" type="ORF">SAMN05216251_12788</name>
</gene>
<evidence type="ECO:0000313" key="2">
    <source>
        <dbReference type="EMBL" id="SFF75760.1"/>
    </source>
</evidence>
<feature type="domain" description="AB hydrolase-1" evidence="1">
    <location>
        <begin position="9"/>
        <end position="227"/>
    </location>
</feature>
<dbReference type="OrthoDB" id="9814966at2"/>
<reference evidence="2 3" key="1">
    <citation type="submission" date="2016-10" db="EMBL/GenBank/DDBJ databases">
        <authorList>
            <person name="de Groot N.N."/>
        </authorList>
    </citation>
    <scope>NUCLEOTIDE SEQUENCE [LARGE SCALE GENOMIC DNA]</scope>
    <source>
        <strain evidence="2 3">CGMCC 4.3510</strain>
    </source>
</reference>
<evidence type="ECO:0000259" key="1">
    <source>
        <dbReference type="Pfam" id="PF12697"/>
    </source>
</evidence>
<dbReference type="PANTHER" id="PTHR37017">
    <property type="entry name" value="AB HYDROLASE-1 DOMAIN-CONTAINING PROTEIN-RELATED"/>
    <property type="match status" value="1"/>
</dbReference>
<dbReference type="RefSeq" id="WP_093717255.1">
    <property type="nucleotide sequence ID" value="NZ_FONG01000027.1"/>
</dbReference>
<dbReference type="InterPro" id="IPR000073">
    <property type="entry name" value="AB_hydrolase_1"/>
</dbReference>